<comment type="caution">
    <text evidence="2">The sequence shown here is derived from an EMBL/GenBank/DDBJ whole genome shotgun (WGS) entry which is preliminary data.</text>
</comment>
<feature type="region of interest" description="Disordered" evidence="1">
    <location>
        <begin position="143"/>
        <end position="184"/>
    </location>
</feature>
<evidence type="ECO:0000256" key="1">
    <source>
        <dbReference type="SAM" id="MobiDB-lite"/>
    </source>
</evidence>
<protein>
    <submittedName>
        <fullName evidence="2">Uncharacterized protein</fullName>
    </submittedName>
</protein>
<sequence>MYGTRDGAGWDMGADAPVSMQHRVRAQATRAARAPQLAAAPHPRRVRDGGVLARNHGICAEARAHARPSPHLTRWWGSVYSGDEGGMRDEGIGGWMRGARGGDGDGEESMRGGNEAEGGIGQKGGSAGWCLGVAVHMEAVPAVDGDAGEEEDVAREGEVSDGVEEVAKQKRTNRGGGMQGVGMTRGGERVSCSRAVISIPVFSTAHAISYLFIWSSSVVPAGAKNSSFDTFLHILTCLDDQSYHPLSDKYWISKHLWPIDCPEGKHQLCFGHTLRAIKKRLVILRRTPAHYDVELAHAEFNWIVLNFVPLGQSKEVDPDTLQYVATTAVPHVTV</sequence>
<evidence type="ECO:0000313" key="3">
    <source>
        <dbReference type="Proteomes" id="UP001218188"/>
    </source>
</evidence>
<proteinExistence type="predicted"/>
<keyword evidence="3" id="KW-1185">Reference proteome</keyword>
<gene>
    <name evidence="2" type="ORF">C8F04DRAFT_1243226</name>
</gene>
<reference evidence="2" key="1">
    <citation type="submission" date="2023-03" db="EMBL/GenBank/DDBJ databases">
        <title>Massive genome expansion in bonnet fungi (Mycena s.s.) driven by repeated elements and novel gene families across ecological guilds.</title>
        <authorList>
            <consortium name="Lawrence Berkeley National Laboratory"/>
            <person name="Harder C.B."/>
            <person name="Miyauchi S."/>
            <person name="Viragh M."/>
            <person name="Kuo A."/>
            <person name="Thoen E."/>
            <person name="Andreopoulos B."/>
            <person name="Lu D."/>
            <person name="Skrede I."/>
            <person name="Drula E."/>
            <person name="Henrissat B."/>
            <person name="Morin E."/>
            <person name="Kohler A."/>
            <person name="Barry K."/>
            <person name="LaButti K."/>
            <person name="Morin E."/>
            <person name="Salamov A."/>
            <person name="Lipzen A."/>
            <person name="Mereny Z."/>
            <person name="Hegedus B."/>
            <person name="Baldrian P."/>
            <person name="Stursova M."/>
            <person name="Weitz H."/>
            <person name="Taylor A."/>
            <person name="Grigoriev I.V."/>
            <person name="Nagy L.G."/>
            <person name="Martin F."/>
            <person name="Kauserud H."/>
        </authorList>
    </citation>
    <scope>NUCLEOTIDE SEQUENCE</scope>
    <source>
        <strain evidence="2">CBHHK200</strain>
    </source>
</reference>
<name>A0AAD6WMT2_9AGAR</name>
<feature type="region of interest" description="Disordered" evidence="1">
    <location>
        <begin position="102"/>
        <end position="121"/>
    </location>
</feature>
<dbReference type="EMBL" id="JARJCM010000339">
    <property type="protein sequence ID" value="KAJ7018472.1"/>
    <property type="molecule type" value="Genomic_DNA"/>
</dbReference>
<accession>A0AAD6WMT2</accession>
<evidence type="ECO:0000313" key="2">
    <source>
        <dbReference type="EMBL" id="KAJ7018472.1"/>
    </source>
</evidence>
<dbReference type="AlphaFoldDB" id="A0AAD6WMT2"/>
<organism evidence="2 3">
    <name type="scientific">Mycena alexandri</name>
    <dbReference type="NCBI Taxonomy" id="1745969"/>
    <lineage>
        <taxon>Eukaryota</taxon>
        <taxon>Fungi</taxon>
        <taxon>Dikarya</taxon>
        <taxon>Basidiomycota</taxon>
        <taxon>Agaricomycotina</taxon>
        <taxon>Agaricomycetes</taxon>
        <taxon>Agaricomycetidae</taxon>
        <taxon>Agaricales</taxon>
        <taxon>Marasmiineae</taxon>
        <taxon>Mycenaceae</taxon>
        <taxon>Mycena</taxon>
    </lineage>
</organism>
<feature type="compositionally biased region" description="Gly residues" evidence="1">
    <location>
        <begin position="174"/>
        <end position="184"/>
    </location>
</feature>
<feature type="compositionally biased region" description="Acidic residues" evidence="1">
    <location>
        <begin position="146"/>
        <end position="164"/>
    </location>
</feature>
<dbReference type="Proteomes" id="UP001218188">
    <property type="component" value="Unassembled WGS sequence"/>
</dbReference>